<dbReference type="EMBL" id="BLLI01000007">
    <property type="protein sequence ID" value="GFH41862.1"/>
    <property type="molecule type" value="Genomic_DNA"/>
</dbReference>
<sequence>MWRELNVYILPHQLWLKTELLFNLCVQNPADVRLAKLWQDNIVQKTLKQKQMNYQRVIAAHTFYIEENVDKALEILNQSKMSKNMSNLGELKIELKLADWLLEQINKTIIKE</sequence>
<dbReference type="Proteomes" id="UP000480303">
    <property type="component" value="Unassembled WGS sequence"/>
</dbReference>
<protein>
    <submittedName>
        <fullName evidence="1">Uncharacterized protein</fullName>
    </submittedName>
</protein>
<accession>A0A6A0B931</accession>
<organism evidence="1 2">
    <name type="scientific">Pseudolactococcus hodotermopsidis</name>
    <dbReference type="NCBI Taxonomy" id="2709157"/>
    <lineage>
        <taxon>Bacteria</taxon>
        <taxon>Bacillati</taxon>
        <taxon>Bacillota</taxon>
        <taxon>Bacilli</taxon>
        <taxon>Lactobacillales</taxon>
        <taxon>Streptococcaceae</taxon>
        <taxon>Pseudolactococcus</taxon>
    </lineage>
</organism>
<keyword evidence="2" id="KW-1185">Reference proteome</keyword>
<reference evidence="1 2" key="1">
    <citation type="submission" date="2020-02" db="EMBL/GenBank/DDBJ databases">
        <title>Draft genome sequence of Lactococcus sp. Hs30E4-3.</title>
        <authorList>
            <person name="Noda S."/>
            <person name="Yuki M."/>
            <person name="Ohkuma M."/>
        </authorList>
    </citation>
    <scope>NUCLEOTIDE SEQUENCE [LARGE SCALE GENOMIC DNA]</scope>
    <source>
        <strain evidence="1 2">Hs30E4-3</strain>
    </source>
</reference>
<dbReference type="AlphaFoldDB" id="A0A6A0B931"/>
<dbReference type="RefSeq" id="WP_172207597.1">
    <property type="nucleotide sequence ID" value="NZ_BLLI01000007.1"/>
</dbReference>
<evidence type="ECO:0000313" key="2">
    <source>
        <dbReference type="Proteomes" id="UP000480303"/>
    </source>
</evidence>
<name>A0A6A0B931_9LACT</name>
<proteinExistence type="predicted"/>
<comment type="caution">
    <text evidence="1">The sequence shown here is derived from an EMBL/GenBank/DDBJ whole genome shotgun (WGS) entry which is preliminary data.</text>
</comment>
<gene>
    <name evidence="1" type="ORF">Hs30E_04130</name>
</gene>
<evidence type="ECO:0000313" key="1">
    <source>
        <dbReference type="EMBL" id="GFH41862.1"/>
    </source>
</evidence>